<dbReference type="AlphaFoldDB" id="A0A0V0U6M5"/>
<name>A0A0V0U6M5_9BILA</name>
<keyword evidence="3" id="KW-1185">Reference proteome</keyword>
<evidence type="ECO:0000259" key="1">
    <source>
        <dbReference type="Pfam" id="PF13843"/>
    </source>
</evidence>
<organism evidence="2 3">
    <name type="scientific">Trichinella murrelli</name>
    <dbReference type="NCBI Taxonomy" id="144512"/>
    <lineage>
        <taxon>Eukaryota</taxon>
        <taxon>Metazoa</taxon>
        <taxon>Ecdysozoa</taxon>
        <taxon>Nematoda</taxon>
        <taxon>Enoplea</taxon>
        <taxon>Dorylaimia</taxon>
        <taxon>Trichinellida</taxon>
        <taxon>Trichinellidae</taxon>
        <taxon>Trichinella</taxon>
    </lineage>
</organism>
<accession>A0A0V0U6M5</accession>
<dbReference type="STRING" id="144512.A0A0V0U6M5"/>
<sequence length="159" mass="18243">MWSMFVCFMESGINQKGCQPKDKYGKYCVKINWICDAENGYALKGLLYTGRNGLASTNIGQFVCMFVNSNRNVSMDRYFTSYYTVQRLLEHGLTAIAYLRKAAQRDPYSTLAVFEHNKRITMITYVPRKNSNVLLLISCYTKLKVDNQQGDKGPNIMND</sequence>
<gene>
    <name evidence="2" type="ORF">T05_3132</name>
</gene>
<dbReference type="Proteomes" id="UP000055048">
    <property type="component" value="Unassembled WGS sequence"/>
</dbReference>
<dbReference type="InterPro" id="IPR029526">
    <property type="entry name" value="PGBD"/>
</dbReference>
<protein>
    <recommendedName>
        <fullName evidence="1">PiggyBac transposable element-derived protein domain-containing protein</fullName>
    </recommendedName>
</protein>
<reference evidence="2 3" key="1">
    <citation type="submission" date="2015-01" db="EMBL/GenBank/DDBJ databases">
        <title>Evolution of Trichinella species and genotypes.</title>
        <authorList>
            <person name="Korhonen P.K."/>
            <person name="Edoardo P."/>
            <person name="Giuseppe L.R."/>
            <person name="Gasser R.B."/>
        </authorList>
    </citation>
    <scope>NUCLEOTIDE SEQUENCE [LARGE SCALE GENOMIC DNA]</scope>
    <source>
        <strain evidence="2">ISS417</strain>
    </source>
</reference>
<evidence type="ECO:0000313" key="2">
    <source>
        <dbReference type="EMBL" id="KRX46816.1"/>
    </source>
</evidence>
<comment type="caution">
    <text evidence="2">The sequence shown here is derived from an EMBL/GenBank/DDBJ whole genome shotgun (WGS) entry which is preliminary data.</text>
</comment>
<evidence type="ECO:0000313" key="3">
    <source>
        <dbReference type="Proteomes" id="UP000055048"/>
    </source>
</evidence>
<dbReference type="EMBL" id="JYDJ01000051">
    <property type="protein sequence ID" value="KRX46816.1"/>
    <property type="molecule type" value="Genomic_DNA"/>
</dbReference>
<proteinExistence type="predicted"/>
<dbReference type="OrthoDB" id="8123139at2759"/>
<dbReference type="Pfam" id="PF13843">
    <property type="entry name" value="DDE_Tnp_1_7"/>
    <property type="match status" value="1"/>
</dbReference>
<feature type="domain" description="PiggyBac transposable element-derived protein" evidence="1">
    <location>
        <begin position="22"/>
        <end position="127"/>
    </location>
</feature>